<sequence>MLLIDRRQNALTMGVSVYRDKGLRGVERAGAQVVDIVNQPL</sequence>
<reference evidence="2" key="2">
    <citation type="journal article" date="2017" name="Plant Physiol. Biochem.">
        <title>Differential oxidative and antioxidative response of duckweed Lemna minor toward plant growth promoting/inhibiting bacteria.</title>
        <authorList>
            <person name="Ishizawa H."/>
            <person name="Kuroda M."/>
            <person name="Morikawa M."/>
            <person name="Ike M."/>
        </authorList>
    </citation>
    <scope>NUCLEOTIDE SEQUENCE [LARGE SCALE GENOMIC DNA]</scope>
    <source>
        <strain evidence="2">M6</strain>
    </source>
</reference>
<evidence type="ECO:0000313" key="2">
    <source>
        <dbReference type="Proteomes" id="UP000278756"/>
    </source>
</evidence>
<gene>
    <name evidence="1" type="ORF">EM6_2471</name>
</gene>
<evidence type="ECO:0000313" key="1">
    <source>
        <dbReference type="EMBL" id="BBF81863.1"/>
    </source>
</evidence>
<proteinExistence type="predicted"/>
<organism evidence="1 2">
    <name type="scientific">Asticcacaulis excentricus</name>
    <dbReference type="NCBI Taxonomy" id="78587"/>
    <lineage>
        <taxon>Bacteria</taxon>
        <taxon>Pseudomonadati</taxon>
        <taxon>Pseudomonadota</taxon>
        <taxon>Alphaproteobacteria</taxon>
        <taxon>Caulobacterales</taxon>
        <taxon>Caulobacteraceae</taxon>
        <taxon>Asticcacaulis</taxon>
    </lineage>
</organism>
<dbReference type="EMBL" id="AP018828">
    <property type="protein sequence ID" value="BBF81863.1"/>
    <property type="molecule type" value="Genomic_DNA"/>
</dbReference>
<dbReference type="AlphaFoldDB" id="A0A3G9G9C3"/>
<dbReference type="Proteomes" id="UP000278756">
    <property type="component" value="Chromosome 2"/>
</dbReference>
<accession>A0A3G9G9C3</accession>
<protein>
    <submittedName>
        <fullName evidence="1">Uncharacterized protein</fullName>
    </submittedName>
</protein>
<reference evidence="2" key="1">
    <citation type="journal article" date="2017" name="Biotechnol. Biofuels">
        <title>Evaluation of environmental bacterial communities as a factor affecting the growth of duckweed Lemna minor.</title>
        <authorList>
            <person name="Ishizawa H."/>
            <person name="Kuroda M."/>
            <person name="Morikawa M."/>
            <person name="Ike M."/>
        </authorList>
    </citation>
    <scope>NUCLEOTIDE SEQUENCE [LARGE SCALE GENOMIC DNA]</scope>
    <source>
        <strain evidence="2">M6</strain>
    </source>
</reference>
<name>A0A3G9G9C3_9CAUL</name>